<sequence length="484" mass="55396">MGELLRRHWFIIAVTLAAAFLRFYNLSDSLQFLGDQGRDALVMYRIFSQRDLPFIGPITSVGGFYLGPLYYWFMAPFLWAAGFDPVGPALATALIGVITVPLLYFVTRKLFDPLSARWASLLYALAFIPVSETRSAWNPNPMPLAALGLLYGLYQAQKTKNGRWLYLAGLSLGLGLQLHYMIVFLAPFLLWQGANLLKNKKRRPFFLKSLGLMAILMLPLILFEIKNNFLNYRGLIEFFTKNQYSQVNLIQKIKDLNGRSEQAVGMVLGFGRDFSLVRAWVTRLFLLAAAWAWYRGRSLSLKLLFGWLVLSIAALVFYHANIYPHYLGFLFPVVFILLGFLLARLKGKLFPFALALAWLFFWYNLPQVKEVLAYQGNLKNVKQTSGFILEDIKANGHTQVNVALLDDTRDYRASNYRYFLEVTGVNLLDFDQYPEAQVLYVVSPYEQKDLLTNPTWEIQSLKPAEVIAAERLTTGDFVYKIQRL</sequence>
<reference evidence="10 11" key="1">
    <citation type="journal article" date="2015" name="Nature">
        <title>rRNA introns, odd ribosomes, and small enigmatic genomes across a large radiation of phyla.</title>
        <authorList>
            <person name="Brown C.T."/>
            <person name="Hug L.A."/>
            <person name="Thomas B.C."/>
            <person name="Sharon I."/>
            <person name="Castelle C.J."/>
            <person name="Singh A."/>
            <person name="Wilkins M.J."/>
            <person name="Williams K.H."/>
            <person name="Banfield J.F."/>
        </authorList>
    </citation>
    <scope>NUCLEOTIDE SEQUENCE [LARGE SCALE GENOMIC DNA]</scope>
</reference>
<proteinExistence type="predicted"/>
<name>A0A0G1RV72_9BACT</name>
<dbReference type="InterPro" id="IPR038731">
    <property type="entry name" value="RgtA/B/C-like"/>
</dbReference>
<feature type="transmembrane region" description="Helical" evidence="8">
    <location>
        <begin position="52"/>
        <end position="73"/>
    </location>
</feature>
<evidence type="ECO:0000313" key="11">
    <source>
        <dbReference type="Proteomes" id="UP000033860"/>
    </source>
</evidence>
<dbReference type="EMBL" id="LCNT01000005">
    <property type="protein sequence ID" value="KKU61006.1"/>
    <property type="molecule type" value="Genomic_DNA"/>
</dbReference>
<keyword evidence="3" id="KW-0328">Glycosyltransferase</keyword>
<feature type="transmembrane region" description="Helical" evidence="8">
    <location>
        <begin position="6"/>
        <end position="24"/>
    </location>
</feature>
<feature type="transmembrane region" description="Helical" evidence="8">
    <location>
        <begin position="276"/>
        <end position="294"/>
    </location>
</feature>
<dbReference type="GO" id="GO:0009103">
    <property type="term" value="P:lipopolysaccharide biosynthetic process"/>
    <property type="evidence" value="ECO:0007669"/>
    <property type="project" value="UniProtKB-ARBA"/>
</dbReference>
<dbReference type="Proteomes" id="UP000033860">
    <property type="component" value="Unassembled WGS sequence"/>
</dbReference>
<evidence type="ECO:0000256" key="4">
    <source>
        <dbReference type="ARBA" id="ARBA00022679"/>
    </source>
</evidence>
<dbReference type="PANTHER" id="PTHR33908">
    <property type="entry name" value="MANNOSYLTRANSFERASE YKCB-RELATED"/>
    <property type="match status" value="1"/>
</dbReference>
<feature type="transmembrane region" description="Helical" evidence="8">
    <location>
        <begin position="205"/>
        <end position="223"/>
    </location>
</feature>
<evidence type="ECO:0000313" key="10">
    <source>
        <dbReference type="EMBL" id="KKU61006.1"/>
    </source>
</evidence>
<comment type="subcellular location">
    <subcellularLocation>
        <location evidence="1">Cell membrane</location>
        <topology evidence="1">Multi-pass membrane protein</topology>
    </subcellularLocation>
</comment>
<keyword evidence="2" id="KW-1003">Cell membrane</keyword>
<feature type="transmembrane region" description="Helical" evidence="8">
    <location>
        <begin position="164"/>
        <end position="193"/>
    </location>
</feature>
<evidence type="ECO:0000256" key="2">
    <source>
        <dbReference type="ARBA" id="ARBA00022475"/>
    </source>
</evidence>
<feature type="transmembrane region" description="Helical" evidence="8">
    <location>
        <begin position="349"/>
        <end position="365"/>
    </location>
</feature>
<protein>
    <recommendedName>
        <fullName evidence="9">Glycosyltransferase RgtA/B/C/D-like domain-containing protein</fullName>
    </recommendedName>
</protein>
<keyword evidence="4" id="KW-0808">Transferase</keyword>
<gene>
    <name evidence="10" type="ORF">UX85_C0005G0044</name>
</gene>
<dbReference type="AlphaFoldDB" id="A0A0G1RV72"/>
<evidence type="ECO:0000256" key="3">
    <source>
        <dbReference type="ARBA" id="ARBA00022676"/>
    </source>
</evidence>
<feature type="domain" description="Glycosyltransferase RgtA/B/C/D-like" evidence="9">
    <location>
        <begin position="68"/>
        <end position="216"/>
    </location>
</feature>
<evidence type="ECO:0000256" key="6">
    <source>
        <dbReference type="ARBA" id="ARBA00022989"/>
    </source>
</evidence>
<evidence type="ECO:0000256" key="1">
    <source>
        <dbReference type="ARBA" id="ARBA00004651"/>
    </source>
</evidence>
<feature type="transmembrane region" description="Helical" evidence="8">
    <location>
        <begin position="85"/>
        <end position="106"/>
    </location>
</feature>
<keyword evidence="7 8" id="KW-0472">Membrane</keyword>
<organism evidence="10 11">
    <name type="scientific">Candidatus Beckwithbacteria bacterium GW2011_GWB1_47_15</name>
    <dbReference type="NCBI Taxonomy" id="1618371"/>
    <lineage>
        <taxon>Bacteria</taxon>
        <taxon>Candidatus Beckwithiibacteriota</taxon>
    </lineage>
</organism>
<evidence type="ECO:0000256" key="5">
    <source>
        <dbReference type="ARBA" id="ARBA00022692"/>
    </source>
</evidence>
<accession>A0A0G1RV72</accession>
<evidence type="ECO:0000259" key="9">
    <source>
        <dbReference type="Pfam" id="PF13231"/>
    </source>
</evidence>
<feature type="transmembrane region" description="Helical" evidence="8">
    <location>
        <begin position="301"/>
        <end position="320"/>
    </location>
</feature>
<comment type="caution">
    <text evidence="10">The sequence shown here is derived from an EMBL/GenBank/DDBJ whole genome shotgun (WGS) entry which is preliminary data.</text>
</comment>
<evidence type="ECO:0000256" key="8">
    <source>
        <dbReference type="SAM" id="Phobius"/>
    </source>
</evidence>
<dbReference type="GO" id="GO:0016763">
    <property type="term" value="F:pentosyltransferase activity"/>
    <property type="evidence" value="ECO:0007669"/>
    <property type="project" value="TreeGrafter"/>
</dbReference>
<keyword evidence="6 8" id="KW-1133">Transmembrane helix</keyword>
<feature type="transmembrane region" description="Helical" evidence="8">
    <location>
        <begin position="326"/>
        <end position="342"/>
    </location>
</feature>
<dbReference type="PANTHER" id="PTHR33908:SF11">
    <property type="entry name" value="MEMBRANE PROTEIN"/>
    <property type="match status" value="1"/>
</dbReference>
<keyword evidence="5 8" id="KW-0812">Transmembrane</keyword>
<evidence type="ECO:0000256" key="7">
    <source>
        <dbReference type="ARBA" id="ARBA00023136"/>
    </source>
</evidence>
<feature type="transmembrane region" description="Helical" evidence="8">
    <location>
        <begin position="118"/>
        <end position="137"/>
    </location>
</feature>
<dbReference type="GO" id="GO:0005886">
    <property type="term" value="C:plasma membrane"/>
    <property type="evidence" value="ECO:0007669"/>
    <property type="project" value="UniProtKB-SubCell"/>
</dbReference>
<dbReference type="InterPro" id="IPR050297">
    <property type="entry name" value="LipidA_mod_glycosyltrf_83"/>
</dbReference>
<dbReference type="Pfam" id="PF13231">
    <property type="entry name" value="PMT_2"/>
    <property type="match status" value="1"/>
</dbReference>